<organism evidence="2 3">
    <name type="scientific">Liparis tanakae</name>
    <name type="common">Tanaka's snailfish</name>
    <dbReference type="NCBI Taxonomy" id="230148"/>
    <lineage>
        <taxon>Eukaryota</taxon>
        <taxon>Metazoa</taxon>
        <taxon>Chordata</taxon>
        <taxon>Craniata</taxon>
        <taxon>Vertebrata</taxon>
        <taxon>Euteleostomi</taxon>
        <taxon>Actinopterygii</taxon>
        <taxon>Neopterygii</taxon>
        <taxon>Teleostei</taxon>
        <taxon>Neoteleostei</taxon>
        <taxon>Acanthomorphata</taxon>
        <taxon>Eupercaria</taxon>
        <taxon>Perciformes</taxon>
        <taxon>Cottioidei</taxon>
        <taxon>Cottales</taxon>
        <taxon>Liparidae</taxon>
        <taxon>Liparis</taxon>
    </lineage>
</organism>
<keyword evidence="3" id="KW-1185">Reference proteome</keyword>
<reference evidence="2 3" key="1">
    <citation type="submission" date="2019-03" db="EMBL/GenBank/DDBJ databases">
        <title>First draft genome of Liparis tanakae, snailfish: a comprehensive survey of snailfish specific genes.</title>
        <authorList>
            <person name="Kim W."/>
            <person name="Song I."/>
            <person name="Jeong J.-H."/>
            <person name="Kim D."/>
            <person name="Kim S."/>
            <person name="Ryu S."/>
            <person name="Song J.Y."/>
            <person name="Lee S.K."/>
        </authorList>
    </citation>
    <scope>NUCLEOTIDE SEQUENCE [LARGE SCALE GENOMIC DNA]</scope>
    <source>
        <tissue evidence="2">Muscle</tissue>
    </source>
</reference>
<accession>A0A4Z2I3W9</accession>
<gene>
    <name evidence="2" type="ORF">EYF80_017721</name>
</gene>
<name>A0A4Z2I3W9_9TELE</name>
<sequence>MPLLAENLNDSTYHWKTQGLGQVLQRLALAAHDVVAHAGRDVHAALAEVKVQRLFVPVQDGEVELVAAGGEAQLEQEDRRGNIGDVSATISEEKRPAAQHTQAAVFGEEDDAIS</sequence>
<evidence type="ECO:0000256" key="1">
    <source>
        <dbReference type="SAM" id="MobiDB-lite"/>
    </source>
</evidence>
<dbReference type="EMBL" id="SRLO01000143">
    <property type="protein sequence ID" value="TNN71933.1"/>
    <property type="molecule type" value="Genomic_DNA"/>
</dbReference>
<evidence type="ECO:0000313" key="3">
    <source>
        <dbReference type="Proteomes" id="UP000314294"/>
    </source>
</evidence>
<feature type="region of interest" description="Disordered" evidence="1">
    <location>
        <begin position="90"/>
        <end position="114"/>
    </location>
</feature>
<proteinExistence type="predicted"/>
<comment type="caution">
    <text evidence="2">The sequence shown here is derived from an EMBL/GenBank/DDBJ whole genome shotgun (WGS) entry which is preliminary data.</text>
</comment>
<protein>
    <submittedName>
        <fullName evidence="2">Uncharacterized protein</fullName>
    </submittedName>
</protein>
<dbReference type="Proteomes" id="UP000314294">
    <property type="component" value="Unassembled WGS sequence"/>
</dbReference>
<evidence type="ECO:0000313" key="2">
    <source>
        <dbReference type="EMBL" id="TNN71933.1"/>
    </source>
</evidence>
<dbReference type="AlphaFoldDB" id="A0A4Z2I3W9"/>